<dbReference type="AlphaFoldDB" id="K2SYK3"/>
<name>K2SYK3_MACPH</name>
<dbReference type="eggNOG" id="ENOG502S165">
    <property type="taxonomic scope" value="Eukaryota"/>
</dbReference>
<comment type="caution">
    <text evidence="2">The sequence shown here is derived from an EMBL/GenBank/DDBJ whole genome shotgun (WGS) entry which is preliminary data.</text>
</comment>
<dbReference type="InterPro" id="IPR053008">
    <property type="entry name" value="Phomopsin_biosynth_assoc"/>
</dbReference>
<protein>
    <submittedName>
        <fullName evidence="2">Uncharacterized protein</fullName>
    </submittedName>
</protein>
<dbReference type="HOGENOM" id="CLU_066042_4_1_1"/>
<evidence type="ECO:0000313" key="2">
    <source>
        <dbReference type="EMBL" id="EKG21675.1"/>
    </source>
</evidence>
<dbReference type="OrthoDB" id="3501153at2759"/>
<keyword evidence="1" id="KW-0812">Transmembrane</keyword>
<accession>K2SYK3</accession>
<evidence type="ECO:0000313" key="3">
    <source>
        <dbReference type="Proteomes" id="UP000007129"/>
    </source>
</evidence>
<organism evidence="2 3">
    <name type="scientific">Macrophomina phaseolina (strain MS6)</name>
    <name type="common">Charcoal rot fungus</name>
    <dbReference type="NCBI Taxonomy" id="1126212"/>
    <lineage>
        <taxon>Eukaryota</taxon>
        <taxon>Fungi</taxon>
        <taxon>Dikarya</taxon>
        <taxon>Ascomycota</taxon>
        <taxon>Pezizomycotina</taxon>
        <taxon>Dothideomycetes</taxon>
        <taxon>Dothideomycetes incertae sedis</taxon>
        <taxon>Botryosphaeriales</taxon>
        <taxon>Botryosphaeriaceae</taxon>
        <taxon>Macrophomina</taxon>
    </lineage>
</organism>
<dbReference type="PANTHER" id="PTHR35896:SF3">
    <property type="entry name" value="MAJOR FACILITATOR SUPERFAMILY TRANSPORTER"/>
    <property type="match status" value="1"/>
</dbReference>
<dbReference type="EMBL" id="AHHD01000041">
    <property type="protein sequence ID" value="EKG21675.1"/>
    <property type="molecule type" value="Genomic_DNA"/>
</dbReference>
<feature type="transmembrane region" description="Helical" evidence="1">
    <location>
        <begin position="48"/>
        <end position="71"/>
    </location>
</feature>
<evidence type="ECO:0000256" key="1">
    <source>
        <dbReference type="SAM" id="Phobius"/>
    </source>
</evidence>
<gene>
    <name evidence="2" type="ORF">MPH_00985</name>
</gene>
<proteinExistence type="predicted"/>
<sequence length="217" mass="25214">MPTLDSLENRLNYIPTVRDHQYKKLVNWDEPSSESSDGLRTWALRKTLWHYIILFVIVVSGLFLVGIYAGADEPLYAYDKVDPRSRRCGKTAAEARARGCHFSPVSFAWLPEECMDRELDEEFRNLNWTLYSDVNKTRIKTEDEFADDLTDTFLTNENHVLHCVYSWKRMHRAIIAGKTLHTGLSYHHTEHCGMVMSTRWEDPKAIITRALVIYPGC</sequence>
<dbReference type="PANTHER" id="PTHR35896">
    <property type="entry name" value="IG-LIKE DOMAIN-CONTAINING PROTEIN"/>
    <property type="match status" value="1"/>
</dbReference>
<dbReference type="Proteomes" id="UP000007129">
    <property type="component" value="Unassembled WGS sequence"/>
</dbReference>
<keyword evidence="1" id="KW-1133">Transmembrane helix</keyword>
<dbReference type="InParanoid" id="K2SYK3"/>
<keyword evidence="1" id="KW-0472">Membrane</keyword>
<dbReference type="VEuPathDB" id="FungiDB:MPH_00985"/>
<reference evidence="2 3" key="1">
    <citation type="journal article" date="2012" name="BMC Genomics">
        <title>Tools to kill: Genome of one of the most destructive plant pathogenic fungi Macrophomina phaseolina.</title>
        <authorList>
            <person name="Islam M.S."/>
            <person name="Haque M.S."/>
            <person name="Islam M.M."/>
            <person name="Emdad E.M."/>
            <person name="Halim A."/>
            <person name="Hossen Q.M.M."/>
            <person name="Hossain M.Z."/>
            <person name="Ahmed B."/>
            <person name="Rahim S."/>
            <person name="Rahman M.S."/>
            <person name="Alam M.M."/>
            <person name="Hou S."/>
            <person name="Wan X."/>
            <person name="Saito J.A."/>
            <person name="Alam M."/>
        </authorList>
    </citation>
    <scope>NUCLEOTIDE SEQUENCE [LARGE SCALE GENOMIC DNA]</scope>
    <source>
        <strain evidence="2 3">MS6</strain>
    </source>
</reference>
<dbReference type="STRING" id="1126212.K2SYK3"/>